<dbReference type="EMBL" id="JACSQB010000023">
    <property type="protein sequence ID" value="MBD8046002.1"/>
    <property type="molecule type" value="Genomic_DNA"/>
</dbReference>
<comment type="caution">
    <text evidence="1">The sequence shown here is derived from an EMBL/GenBank/DDBJ whole genome shotgun (WGS) entry which is preliminary data.</text>
</comment>
<dbReference type="RefSeq" id="WP_191738976.1">
    <property type="nucleotide sequence ID" value="NZ_JACSQB010000023.1"/>
</dbReference>
<protein>
    <submittedName>
        <fullName evidence="1">FAD-dependent thymidylate synthase</fullName>
    </submittedName>
</protein>
<organism evidence="1 2">
    <name type="scientific">Clostridium faecium</name>
    <dbReference type="NCBI Taxonomy" id="2762223"/>
    <lineage>
        <taxon>Bacteria</taxon>
        <taxon>Bacillati</taxon>
        <taxon>Bacillota</taxon>
        <taxon>Clostridia</taxon>
        <taxon>Eubacteriales</taxon>
        <taxon>Clostridiaceae</taxon>
        <taxon>Clostridium</taxon>
    </lineage>
</organism>
<dbReference type="Proteomes" id="UP000627166">
    <property type="component" value="Unassembled WGS sequence"/>
</dbReference>
<dbReference type="SUPFAM" id="SSF69796">
    <property type="entry name" value="Thymidylate synthase-complementing protein Thy1"/>
    <property type="match status" value="1"/>
</dbReference>
<proteinExistence type="predicted"/>
<evidence type="ECO:0000313" key="1">
    <source>
        <dbReference type="EMBL" id="MBD8046002.1"/>
    </source>
</evidence>
<reference evidence="1 2" key="1">
    <citation type="submission" date="2020-08" db="EMBL/GenBank/DDBJ databases">
        <title>A Genomic Blueprint of the Chicken Gut Microbiome.</title>
        <authorList>
            <person name="Gilroy R."/>
            <person name="Ravi A."/>
            <person name="Getino M."/>
            <person name="Pursley I."/>
            <person name="Horton D.L."/>
            <person name="Alikhan N.-F."/>
            <person name="Baker D."/>
            <person name="Gharbi K."/>
            <person name="Hall N."/>
            <person name="Watson M."/>
            <person name="Adriaenssens E.M."/>
            <person name="Foster-Nyarko E."/>
            <person name="Jarju S."/>
            <person name="Secka A."/>
            <person name="Antonio M."/>
            <person name="Oren A."/>
            <person name="Chaudhuri R."/>
            <person name="La Ragione R.M."/>
            <person name="Hildebrand F."/>
            <person name="Pallen M.J."/>
        </authorList>
    </citation>
    <scope>NUCLEOTIDE SEQUENCE [LARGE SCALE GENOMIC DNA]</scope>
    <source>
        <strain evidence="1 2">N37</strain>
    </source>
</reference>
<name>A0ABR8YPD1_9CLOT</name>
<gene>
    <name evidence="1" type="ORF">H9637_02915</name>
</gene>
<evidence type="ECO:0000313" key="2">
    <source>
        <dbReference type="Proteomes" id="UP000627166"/>
    </source>
</evidence>
<keyword evidence="2" id="KW-1185">Reference proteome</keyword>
<dbReference type="InterPro" id="IPR036098">
    <property type="entry name" value="Thymidylate_synthase_ThyX_sf"/>
</dbReference>
<accession>A0ABR8YPD1</accession>
<sequence length="66" mass="7772">MYTHLGGSPTKVQASTRYISYNNFSYYIPASITEKQFKVYKETMDHIQEGYKKLKELNCELIVKMI</sequence>